<evidence type="ECO:0000313" key="2">
    <source>
        <dbReference type="EMBL" id="KAK8778295.1"/>
    </source>
</evidence>
<keyword evidence="3" id="KW-1185">Reference proteome</keyword>
<dbReference type="AlphaFoldDB" id="A0AAQ4EUK4"/>
<dbReference type="EMBL" id="JARKHS020010892">
    <property type="protein sequence ID" value="KAK8778295.1"/>
    <property type="molecule type" value="Genomic_DNA"/>
</dbReference>
<gene>
    <name evidence="2" type="ORF">V5799_020358</name>
</gene>
<keyword evidence="1" id="KW-0812">Transmembrane</keyword>
<sequence>GGFGAYPDLAPLVASVTASVEDYAHLDGDGDVGGALSWLRNFLIGVLVAALLVAVASAGGVMDWTGSAAVEQRSTGARSRTPSSPDEMEVVEERFMVAAPQVPAGPALNEHAAGKQGGSGIRWNTTMAGIPTPSIADGTAGAGIAVPVASGDYGLKAAPPSNYLPMRKMVRRLVATPQMLRPKCCHSKHRVLSNSIEFEVHHAST</sequence>
<reference evidence="2 3" key="1">
    <citation type="journal article" date="2023" name="Arcadia Sci">
        <title>De novo assembly of a long-read Amblyomma americanum tick genome.</title>
        <authorList>
            <person name="Chou S."/>
            <person name="Poskanzer K.E."/>
            <person name="Rollins M."/>
            <person name="Thuy-Boun P.S."/>
        </authorList>
    </citation>
    <scope>NUCLEOTIDE SEQUENCE [LARGE SCALE GENOMIC DNA]</scope>
    <source>
        <strain evidence="2">F_SG_1</strain>
        <tissue evidence="2">Salivary glands</tissue>
    </source>
</reference>
<evidence type="ECO:0000313" key="3">
    <source>
        <dbReference type="Proteomes" id="UP001321473"/>
    </source>
</evidence>
<accession>A0AAQ4EUK4</accession>
<keyword evidence="1" id="KW-1133">Transmembrane helix</keyword>
<protein>
    <submittedName>
        <fullName evidence="2">Uncharacterized protein</fullName>
    </submittedName>
</protein>
<feature type="transmembrane region" description="Helical" evidence="1">
    <location>
        <begin position="42"/>
        <end position="64"/>
    </location>
</feature>
<name>A0AAQ4EUK4_AMBAM</name>
<proteinExistence type="predicted"/>
<dbReference type="Proteomes" id="UP001321473">
    <property type="component" value="Unassembled WGS sequence"/>
</dbReference>
<organism evidence="2 3">
    <name type="scientific">Amblyomma americanum</name>
    <name type="common">Lone star tick</name>
    <dbReference type="NCBI Taxonomy" id="6943"/>
    <lineage>
        <taxon>Eukaryota</taxon>
        <taxon>Metazoa</taxon>
        <taxon>Ecdysozoa</taxon>
        <taxon>Arthropoda</taxon>
        <taxon>Chelicerata</taxon>
        <taxon>Arachnida</taxon>
        <taxon>Acari</taxon>
        <taxon>Parasitiformes</taxon>
        <taxon>Ixodida</taxon>
        <taxon>Ixodoidea</taxon>
        <taxon>Ixodidae</taxon>
        <taxon>Amblyomminae</taxon>
        <taxon>Amblyomma</taxon>
    </lineage>
</organism>
<feature type="non-terminal residue" evidence="2">
    <location>
        <position position="1"/>
    </location>
</feature>
<comment type="caution">
    <text evidence="2">The sequence shown here is derived from an EMBL/GenBank/DDBJ whole genome shotgun (WGS) entry which is preliminary data.</text>
</comment>
<evidence type="ECO:0000256" key="1">
    <source>
        <dbReference type="SAM" id="Phobius"/>
    </source>
</evidence>
<keyword evidence="1" id="KW-0472">Membrane</keyword>